<gene>
    <name evidence="5" type="ORF">Taro_013187</name>
</gene>
<dbReference type="InterPro" id="IPR002885">
    <property type="entry name" value="PPR_rpt"/>
</dbReference>
<dbReference type="Proteomes" id="UP000652761">
    <property type="component" value="Unassembled WGS sequence"/>
</dbReference>
<dbReference type="NCBIfam" id="TIGR00756">
    <property type="entry name" value="PPR"/>
    <property type="match status" value="3"/>
</dbReference>
<evidence type="ECO:0000256" key="2">
    <source>
        <dbReference type="ARBA" id="ARBA00022737"/>
    </source>
</evidence>
<evidence type="ECO:0008006" key="7">
    <source>
        <dbReference type="Google" id="ProtNLM"/>
    </source>
</evidence>
<keyword evidence="6" id="KW-1185">Reference proteome</keyword>
<feature type="repeat" description="PPR" evidence="3">
    <location>
        <begin position="359"/>
        <end position="393"/>
    </location>
</feature>
<dbReference type="Pfam" id="PF12854">
    <property type="entry name" value="PPR_1"/>
    <property type="match status" value="2"/>
</dbReference>
<feature type="repeat" description="PPR" evidence="3">
    <location>
        <begin position="324"/>
        <end position="358"/>
    </location>
</feature>
<protein>
    <recommendedName>
        <fullName evidence="7">Pentatricopeptide repeat-containing protein</fullName>
    </recommendedName>
</protein>
<evidence type="ECO:0000313" key="6">
    <source>
        <dbReference type="Proteomes" id="UP000652761"/>
    </source>
</evidence>
<feature type="repeat" description="PPR" evidence="3">
    <location>
        <begin position="254"/>
        <end position="288"/>
    </location>
</feature>
<dbReference type="EMBL" id="NMUH01000523">
    <property type="protein sequence ID" value="MQL80751.1"/>
    <property type="molecule type" value="Genomic_DNA"/>
</dbReference>
<name>A0A843UBE7_COLES</name>
<dbReference type="PANTHER" id="PTHR46128">
    <property type="entry name" value="MITOCHONDRIAL GROUP I INTRON SPLICING FACTOR CCM1"/>
    <property type="match status" value="1"/>
</dbReference>
<dbReference type="Pfam" id="PF13041">
    <property type="entry name" value="PPR_2"/>
    <property type="match status" value="1"/>
</dbReference>
<dbReference type="AlphaFoldDB" id="A0A843UBE7"/>
<dbReference type="OrthoDB" id="1427715at2759"/>
<reference evidence="5" key="1">
    <citation type="submission" date="2017-07" db="EMBL/GenBank/DDBJ databases">
        <title>Taro Niue Genome Assembly and Annotation.</title>
        <authorList>
            <person name="Atibalentja N."/>
            <person name="Keating K."/>
            <person name="Fields C.J."/>
        </authorList>
    </citation>
    <scope>NUCLEOTIDE SEQUENCE</scope>
    <source>
        <strain evidence="5">Niue_2</strain>
        <tissue evidence="5">Leaf</tissue>
    </source>
</reference>
<comment type="caution">
    <text evidence="5">The sequence shown here is derived from an EMBL/GenBank/DDBJ whole genome shotgun (WGS) entry which is preliminary data.</text>
</comment>
<evidence type="ECO:0000256" key="4">
    <source>
        <dbReference type="SAM" id="SignalP"/>
    </source>
</evidence>
<keyword evidence="4" id="KW-0732">Signal</keyword>
<dbReference type="InterPro" id="IPR050872">
    <property type="entry name" value="PPR_P_subfamily"/>
</dbReference>
<proteinExistence type="inferred from homology"/>
<keyword evidence="2" id="KW-0677">Repeat</keyword>
<evidence type="ECO:0000256" key="3">
    <source>
        <dbReference type="PROSITE-ProRule" id="PRU00708"/>
    </source>
</evidence>
<organism evidence="5 6">
    <name type="scientific">Colocasia esculenta</name>
    <name type="common">Wild taro</name>
    <name type="synonym">Arum esculentum</name>
    <dbReference type="NCBI Taxonomy" id="4460"/>
    <lineage>
        <taxon>Eukaryota</taxon>
        <taxon>Viridiplantae</taxon>
        <taxon>Streptophyta</taxon>
        <taxon>Embryophyta</taxon>
        <taxon>Tracheophyta</taxon>
        <taxon>Spermatophyta</taxon>
        <taxon>Magnoliopsida</taxon>
        <taxon>Liliopsida</taxon>
        <taxon>Araceae</taxon>
        <taxon>Aroideae</taxon>
        <taxon>Colocasieae</taxon>
        <taxon>Colocasia</taxon>
    </lineage>
</organism>
<dbReference type="InterPro" id="IPR011990">
    <property type="entry name" value="TPR-like_helical_dom_sf"/>
</dbReference>
<feature type="signal peptide" evidence="4">
    <location>
        <begin position="1"/>
        <end position="32"/>
    </location>
</feature>
<accession>A0A843UBE7</accession>
<evidence type="ECO:0000256" key="1">
    <source>
        <dbReference type="ARBA" id="ARBA00007626"/>
    </source>
</evidence>
<sequence length="403" mass="45585">MPEKFSGQHFKRWQQRMKVWFTMVGLISLIESDPPVLDEKVPDSAKKVEELKEKDRLGHGCILTALSDVLFDVYSSSTFKTTKALWDELDRKYNTEDQAAGHPTCRRRSTGTPRNPVLAWRLFKYFISSAYPLPFLRSCTAILRILARAGMLPDIRELHHHLLLLRPPETACSVLTAFTQASARSGLLGEALSLFRSPRSHFSSVPPPVLLYNSLPESSLKGNRRLDDARLLAGLSLQGMELLNTMWSFGCISNQVIYNTLVSGFCTKGRTDEAKRLVERMRKQGLFPDVVTFSSRVSTLCKVGKGSMMKEAEDVVKVMRRDGDVVSYSSIINELCKAGRFDEARRKFIEMMKKDVAPDEIIYETFIHGFCKHGKLSLALKVLRDMEKRFCSSSAGAYNLLIQ</sequence>
<feature type="chain" id="PRO_5032459488" description="Pentatricopeptide repeat-containing protein" evidence="4">
    <location>
        <begin position="33"/>
        <end position="403"/>
    </location>
</feature>
<dbReference type="PROSITE" id="PS51375">
    <property type="entry name" value="PPR"/>
    <property type="match status" value="3"/>
</dbReference>
<comment type="similarity">
    <text evidence="1">Belongs to the PPR family. P subfamily.</text>
</comment>
<dbReference type="PANTHER" id="PTHR46128:SF211">
    <property type="entry name" value="PENTACOTRIPEPTIDE-REPEAT REGION OF PRORP DOMAIN-CONTAINING PROTEIN"/>
    <property type="match status" value="1"/>
</dbReference>
<dbReference type="Gene3D" id="1.25.40.10">
    <property type="entry name" value="Tetratricopeptide repeat domain"/>
    <property type="match status" value="2"/>
</dbReference>
<evidence type="ECO:0000313" key="5">
    <source>
        <dbReference type="EMBL" id="MQL80751.1"/>
    </source>
</evidence>